<dbReference type="GO" id="GO:0006508">
    <property type="term" value="P:proteolysis"/>
    <property type="evidence" value="ECO:0007669"/>
    <property type="project" value="UniProtKB-KW"/>
</dbReference>
<keyword evidence="2" id="KW-0479">Metal-binding</keyword>
<reference evidence="7 8" key="1">
    <citation type="submission" date="2015-07" db="EMBL/GenBank/DDBJ databases">
        <title>Whole genome sequence of Herpetosiphon geysericola DSM 7119.</title>
        <authorList>
            <person name="Hemp J."/>
            <person name="Ward L.M."/>
            <person name="Pace L.A."/>
            <person name="Fischer W.W."/>
        </authorList>
    </citation>
    <scope>NUCLEOTIDE SEQUENCE [LARGE SCALE GENOMIC DNA]</scope>
    <source>
        <strain evidence="7 8">DSM 7119</strain>
    </source>
</reference>
<dbReference type="GO" id="GO:0008237">
    <property type="term" value="F:metallopeptidase activity"/>
    <property type="evidence" value="ECO:0007669"/>
    <property type="project" value="UniProtKB-KW"/>
</dbReference>
<dbReference type="EMBL" id="LGKP01000014">
    <property type="protein sequence ID" value="KPL89973.1"/>
    <property type="molecule type" value="Genomic_DNA"/>
</dbReference>
<keyword evidence="8" id="KW-1185">Reference proteome</keyword>
<sequence length="215" mass="23697">MQTLANLVRHYIAAADQPLPPPTPGIDWLFAANGLFKRATNAALSATICVEQYNTSIYGLNALLPSVQWNHHRGLLPASWLDALLNSACDACTLPSGMLRPLEKQWFVIWRNNGVRLIAPTEQHASAGSVRYAMPQEPVLLDIHSHHTMRAYFSGTDDRDDQGLSISMVVGNIFEKPEAVARLNVYGHRQRIPLTMLFDGLGPFTEGGSYAAAKF</sequence>
<evidence type="ECO:0000256" key="2">
    <source>
        <dbReference type="ARBA" id="ARBA00022723"/>
    </source>
</evidence>
<accession>A0A0P6YDB2</accession>
<dbReference type="GO" id="GO:0046872">
    <property type="term" value="F:metal ion binding"/>
    <property type="evidence" value="ECO:0007669"/>
    <property type="project" value="UniProtKB-KW"/>
</dbReference>
<dbReference type="STRING" id="70996.SE18_08415"/>
<comment type="caution">
    <text evidence="7">The sequence shown here is derived from an EMBL/GenBank/DDBJ whole genome shotgun (WGS) entry which is preliminary data.</text>
</comment>
<evidence type="ECO:0000256" key="1">
    <source>
        <dbReference type="ARBA" id="ARBA00022670"/>
    </source>
</evidence>
<dbReference type="Proteomes" id="UP000050277">
    <property type="component" value="Unassembled WGS sequence"/>
</dbReference>
<dbReference type="InterPro" id="IPR028090">
    <property type="entry name" value="JAB_dom_prok"/>
</dbReference>
<keyword evidence="3" id="KW-0378">Hydrolase</keyword>
<evidence type="ECO:0000256" key="3">
    <source>
        <dbReference type="ARBA" id="ARBA00022801"/>
    </source>
</evidence>
<organism evidence="7 8">
    <name type="scientific">Herpetosiphon geysericola</name>
    <dbReference type="NCBI Taxonomy" id="70996"/>
    <lineage>
        <taxon>Bacteria</taxon>
        <taxon>Bacillati</taxon>
        <taxon>Chloroflexota</taxon>
        <taxon>Chloroflexia</taxon>
        <taxon>Herpetosiphonales</taxon>
        <taxon>Herpetosiphonaceae</taxon>
        <taxon>Herpetosiphon</taxon>
    </lineage>
</organism>
<evidence type="ECO:0000256" key="5">
    <source>
        <dbReference type="ARBA" id="ARBA00023049"/>
    </source>
</evidence>
<protein>
    <recommendedName>
        <fullName evidence="6">JAB domain-containing protein</fullName>
    </recommendedName>
</protein>
<dbReference type="Pfam" id="PF14464">
    <property type="entry name" value="Prok-JAB"/>
    <property type="match status" value="1"/>
</dbReference>
<gene>
    <name evidence="7" type="ORF">SE18_08415</name>
</gene>
<feature type="domain" description="JAB" evidence="6">
    <location>
        <begin position="115"/>
        <end position="176"/>
    </location>
</feature>
<proteinExistence type="predicted"/>
<dbReference type="RefSeq" id="WP_054533997.1">
    <property type="nucleotide sequence ID" value="NZ_LGKP01000014.1"/>
</dbReference>
<keyword evidence="5" id="KW-0482">Metalloprotease</keyword>
<evidence type="ECO:0000313" key="7">
    <source>
        <dbReference type="EMBL" id="KPL89973.1"/>
    </source>
</evidence>
<evidence type="ECO:0000256" key="4">
    <source>
        <dbReference type="ARBA" id="ARBA00022833"/>
    </source>
</evidence>
<evidence type="ECO:0000313" key="8">
    <source>
        <dbReference type="Proteomes" id="UP000050277"/>
    </source>
</evidence>
<name>A0A0P6YDB2_9CHLR</name>
<evidence type="ECO:0000259" key="6">
    <source>
        <dbReference type="Pfam" id="PF14464"/>
    </source>
</evidence>
<keyword evidence="4" id="KW-0862">Zinc</keyword>
<dbReference type="OrthoDB" id="162976at2"/>
<keyword evidence="1" id="KW-0645">Protease</keyword>
<dbReference type="AlphaFoldDB" id="A0A0P6YDB2"/>